<dbReference type="InterPro" id="IPR038441">
    <property type="entry name" value="THAP_Znf_sf"/>
</dbReference>
<comment type="caution">
    <text evidence="7">The sequence shown here is derived from an EMBL/GenBank/DDBJ whole genome shotgun (WGS) entry which is preliminary data.</text>
</comment>
<keyword evidence="4 5" id="KW-0238">DNA-binding</keyword>
<accession>A0AAW1LE96</accession>
<evidence type="ECO:0000256" key="4">
    <source>
        <dbReference type="ARBA" id="ARBA00023125"/>
    </source>
</evidence>
<organism evidence="7 8">
    <name type="scientific">Popillia japonica</name>
    <name type="common">Japanese beetle</name>
    <dbReference type="NCBI Taxonomy" id="7064"/>
    <lineage>
        <taxon>Eukaryota</taxon>
        <taxon>Metazoa</taxon>
        <taxon>Ecdysozoa</taxon>
        <taxon>Arthropoda</taxon>
        <taxon>Hexapoda</taxon>
        <taxon>Insecta</taxon>
        <taxon>Pterygota</taxon>
        <taxon>Neoptera</taxon>
        <taxon>Endopterygota</taxon>
        <taxon>Coleoptera</taxon>
        <taxon>Polyphaga</taxon>
        <taxon>Scarabaeiformia</taxon>
        <taxon>Scarabaeidae</taxon>
        <taxon>Rutelinae</taxon>
        <taxon>Popillia</taxon>
    </lineage>
</organism>
<evidence type="ECO:0000256" key="3">
    <source>
        <dbReference type="ARBA" id="ARBA00022833"/>
    </source>
</evidence>
<name>A0AAW1LE96_POPJA</name>
<dbReference type="PANTHER" id="PTHR46600">
    <property type="entry name" value="THAP DOMAIN-CONTAINING"/>
    <property type="match status" value="1"/>
</dbReference>
<evidence type="ECO:0000313" key="7">
    <source>
        <dbReference type="EMBL" id="KAK9731768.1"/>
    </source>
</evidence>
<dbReference type="InterPro" id="IPR006612">
    <property type="entry name" value="THAP_Znf"/>
</dbReference>
<dbReference type="Gene3D" id="6.20.210.20">
    <property type="entry name" value="THAP domain"/>
    <property type="match status" value="1"/>
</dbReference>
<keyword evidence="2 5" id="KW-0863">Zinc-finger</keyword>
<dbReference type="Pfam" id="PF21788">
    <property type="entry name" value="TNP-like_GBD"/>
    <property type="match status" value="1"/>
</dbReference>
<dbReference type="InterPro" id="IPR048365">
    <property type="entry name" value="TNP-like_RNaseH_N"/>
</dbReference>
<sequence>MGGRYNCAAPGCTNNYHNSSVSFFRFPKDPKRAAQWVYACGRTQLLDELETLHYSARICSKHFESRMFLNTMGNRLQPDAVPSKFSANEEQLSPSTPEIVTRRKRGKGDRISARIITNTTPSRRPLLPSTSITTAGKPQLTIASTSGPTSYNIILNKHILQTPLLLNNAKLPETTTSARQDRDLSLLSNRDLKEMIKTLENENAALRRKHTTKITKQSTQSSSNQFSTEFKEHCLCLYFLGPNLYHRVFSKKLCLPTPNGLRNYIRQTQFPPAVTQSTLDLLKTKFNNFQHSHKFCTLCIDEIRLTRELFYGTSADKIIGFQDLGNDVGEFKPASKALVIIAKGFYSNWQQPIAYYFIGSGSYPQVLKNIILEAITELRTINLRVLAVISNMTPSIVRLTEILQVTPQSPFFLCKNEKIMFLYNTENLLTITRNDFIKTNFVVSDKSTCWSHLLKLSNHDKKCTIKVAPNLSTPHFCPSKGENRQKKVKYARDIFNLNTATNTLLYARLNGLPSDAEATAIFIRNISNIYSALNGSQNNDIGKKLKNASECVTHFQEAYEFFDNLGIVSENKSIDISDVSSILGWKITIKGILAIFEMLQQESLTLPNSLSVNHDCFKPLFRYFKNSVRKPVNPTPIKFYKAYKKCFSGNMINSGIDICKENYESMSAKLDKLPVNHHSAEIKNLVELDLDYQKNEELARSFSTHISDYLIKKCSAKHTCETCKEYVKKYEESYNFSLPYYINIYENIDHRLSEEPVLNEDNFIYFIGSMEKIFQQNFENICYKSNFMHELTTLFTQIKYEHPCRLFPYYYLYEMYGRIRLFHALKRSNKKLRDIRYKNKIVWKDDM</sequence>
<evidence type="ECO:0000256" key="5">
    <source>
        <dbReference type="PROSITE-ProRule" id="PRU00309"/>
    </source>
</evidence>
<keyword evidence="3" id="KW-0862">Zinc</keyword>
<dbReference type="GO" id="GO:0008270">
    <property type="term" value="F:zinc ion binding"/>
    <property type="evidence" value="ECO:0007669"/>
    <property type="project" value="UniProtKB-KW"/>
</dbReference>
<proteinExistence type="predicted"/>
<gene>
    <name evidence="7" type="ORF">QE152_g13351</name>
</gene>
<dbReference type="InterPro" id="IPR026516">
    <property type="entry name" value="THAP1/10"/>
</dbReference>
<evidence type="ECO:0000256" key="2">
    <source>
        <dbReference type="ARBA" id="ARBA00022771"/>
    </source>
</evidence>
<keyword evidence="8" id="KW-1185">Reference proteome</keyword>
<dbReference type="Proteomes" id="UP001458880">
    <property type="component" value="Unassembled WGS sequence"/>
</dbReference>
<reference evidence="7 8" key="1">
    <citation type="journal article" date="2024" name="BMC Genomics">
        <title>De novo assembly and annotation of Popillia japonica's genome with initial clues to its potential as an invasive pest.</title>
        <authorList>
            <person name="Cucini C."/>
            <person name="Boschi S."/>
            <person name="Funari R."/>
            <person name="Cardaioli E."/>
            <person name="Iannotti N."/>
            <person name="Marturano G."/>
            <person name="Paoli F."/>
            <person name="Bruttini M."/>
            <person name="Carapelli A."/>
            <person name="Frati F."/>
            <person name="Nardi F."/>
        </authorList>
    </citation>
    <scope>NUCLEOTIDE SEQUENCE [LARGE SCALE GENOMIC DNA]</scope>
    <source>
        <strain evidence="7">DMR45628</strain>
    </source>
</reference>
<protein>
    <submittedName>
        <fullName evidence="7">Transposase protein</fullName>
    </submittedName>
</protein>
<dbReference type="SUPFAM" id="SSF57716">
    <property type="entry name" value="Glucocorticoid receptor-like (DNA-binding domain)"/>
    <property type="match status" value="1"/>
</dbReference>
<evidence type="ECO:0000259" key="6">
    <source>
        <dbReference type="PROSITE" id="PS50950"/>
    </source>
</evidence>
<dbReference type="GO" id="GO:0043565">
    <property type="term" value="F:sequence-specific DNA binding"/>
    <property type="evidence" value="ECO:0007669"/>
    <property type="project" value="InterPro"/>
</dbReference>
<dbReference type="PANTHER" id="PTHR46600:SF11">
    <property type="entry name" value="THAP DOMAIN-CONTAINING PROTEIN 10"/>
    <property type="match status" value="1"/>
</dbReference>
<dbReference type="Pfam" id="PF05485">
    <property type="entry name" value="THAP"/>
    <property type="match status" value="1"/>
</dbReference>
<evidence type="ECO:0000256" key="1">
    <source>
        <dbReference type="ARBA" id="ARBA00022723"/>
    </source>
</evidence>
<feature type="domain" description="THAP-type" evidence="6">
    <location>
        <begin position="1"/>
        <end position="85"/>
    </location>
</feature>
<keyword evidence="1" id="KW-0479">Metal-binding</keyword>
<dbReference type="Pfam" id="PF21787">
    <property type="entry name" value="TNP-like_RNaseH_N"/>
    <property type="match status" value="1"/>
</dbReference>
<dbReference type="InterPro" id="IPR048366">
    <property type="entry name" value="TNP-like_GBD"/>
</dbReference>
<evidence type="ECO:0000313" key="8">
    <source>
        <dbReference type="Proteomes" id="UP001458880"/>
    </source>
</evidence>
<dbReference type="SMART" id="SM00692">
    <property type="entry name" value="DM3"/>
    <property type="match status" value="1"/>
</dbReference>
<dbReference type="SMART" id="SM00980">
    <property type="entry name" value="THAP"/>
    <property type="match status" value="1"/>
</dbReference>
<dbReference type="EMBL" id="JASPKY010000127">
    <property type="protein sequence ID" value="KAK9731768.1"/>
    <property type="molecule type" value="Genomic_DNA"/>
</dbReference>
<dbReference type="PROSITE" id="PS50950">
    <property type="entry name" value="ZF_THAP"/>
    <property type="match status" value="1"/>
</dbReference>
<dbReference type="AlphaFoldDB" id="A0AAW1LE96"/>